<comment type="caution">
    <text evidence="1">The sequence shown here is derived from an EMBL/GenBank/DDBJ whole genome shotgun (WGS) entry which is preliminary data.</text>
</comment>
<evidence type="ECO:0000313" key="1">
    <source>
        <dbReference type="EMBL" id="KAF2882423.1"/>
    </source>
</evidence>
<protein>
    <submittedName>
        <fullName evidence="1">Uncharacterized protein</fullName>
    </submittedName>
</protein>
<proteinExistence type="predicted"/>
<organism evidence="1 2">
    <name type="scientific">Ignelater luminosus</name>
    <name type="common">Cucubano</name>
    <name type="synonym">Pyrophorus luminosus</name>
    <dbReference type="NCBI Taxonomy" id="2038154"/>
    <lineage>
        <taxon>Eukaryota</taxon>
        <taxon>Metazoa</taxon>
        <taxon>Ecdysozoa</taxon>
        <taxon>Arthropoda</taxon>
        <taxon>Hexapoda</taxon>
        <taxon>Insecta</taxon>
        <taxon>Pterygota</taxon>
        <taxon>Neoptera</taxon>
        <taxon>Endopterygota</taxon>
        <taxon>Coleoptera</taxon>
        <taxon>Polyphaga</taxon>
        <taxon>Elateriformia</taxon>
        <taxon>Elateroidea</taxon>
        <taxon>Elateridae</taxon>
        <taxon>Agrypninae</taxon>
        <taxon>Pyrophorini</taxon>
        <taxon>Ignelater</taxon>
    </lineage>
</organism>
<gene>
    <name evidence="1" type="ORF">ILUMI_23742</name>
</gene>
<accession>A0A8K0CDA5</accession>
<dbReference type="AlphaFoldDB" id="A0A8K0CDA5"/>
<name>A0A8K0CDA5_IGNLU</name>
<dbReference type="OrthoDB" id="6773352at2759"/>
<reference evidence="1" key="1">
    <citation type="submission" date="2019-08" db="EMBL/GenBank/DDBJ databases">
        <title>The genome of the North American firefly Photinus pyralis.</title>
        <authorList>
            <consortium name="Photinus pyralis genome working group"/>
            <person name="Fallon T.R."/>
            <person name="Sander Lower S.E."/>
            <person name="Weng J.-K."/>
        </authorList>
    </citation>
    <scope>NUCLEOTIDE SEQUENCE</scope>
    <source>
        <strain evidence="1">TRF0915ILg1</strain>
        <tissue evidence="1">Whole body</tissue>
    </source>
</reference>
<dbReference type="EMBL" id="VTPC01090618">
    <property type="protein sequence ID" value="KAF2882423.1"/>
    <property type="molecule type" value="Genomic_DNA"/>
</dbReference>
<evidence type="ECO:0000313" key="2">
    <source>
        <dbReference type="Proteomes" id="UP000801492"/>
    </source>
</evidence>
<keyword evidence="2" id="KW-1185">Reference proteome</keyword>
<dbReference type="Proteomes" id="UP000801492">
    <property type="component" value="Unassembled WGS sequence"/>
</dbReference>
<sequence>MTKNQFQEMEVEESWEEIKKVTSKAKERRLVKYKESKTRKITAKHNKTLSADVHKKIKKATGRYKKRVPDTIKTNDGELVREIKEKLNVWQKYFEKLFQGTERPQREYFPETERPEITQSEVKYAIKTAKGGKALGPDEIPVELLKVMEKNYIQLLITFFKNASGIAKTLERLAS</sequence>